<gene>
    <name evidence="2" type="ordered locus">HH_1208</name>
</gene>
<keyword evidence="1" id="KW-1133">Transmembrane helix</keyword>
<proteinExistence type="predicted"/>
<keyword evidence="1" id="KW-0472">Membrane</keyword>
<reference evidence="2 3" key="1">
    <citation type="journal article" date="2003" name="Proc. Natl. Acad. Sci. U.S.A.">
        <title>The complete genome sequence of the carcinogenic bacterium Helicobacter hepaticus.</title>
        <authorList>
            <person name="Suerbaum S."/>
            <person name="Josenhans C."/>
            <person name="Sterzenbach T."/>
            <person name="Drescher B."/>
            <person name="Brandt P."/>
            <person name="Bell M."/>
            <person name="Droege M."/>
            <person name="Fartmann B."/>
            <person name="Fischer H.-P."/>
            <person name="Ge Z."/>
            <person name="Hoerster A."/>
            <person name="Holland R."/>
            <person name="Klein K."/>
            <person name="Koenig J."/>
            <person name="Macko L."/>
            <person name="Mendz G.L."/>
            <person name="Nyakatura G."/>
            <person name="Schauer D.B."/>
            <person name="Shen Z."/>
            <person name="Weber J."/>
            <person name="Frosch M."/>
            <person name="Fox J.G."/>
        </authorList>
    </citation>
    <scope>NUCLEOTIDE SEQUENCE [LARGE SCALE GENOMIC DNA]</scope>
    <source>
        <strain evidence="3">ATCC 51449 / 3B1</strain>
    </source>
</reference>
<name>Q7VGW2_HELHP</name>
<protein>
    <recommendedName>
        <fullName evidence="4">AB hydrolase-1 domain-containing protein</fullName>
    </recommendedName>
</protein>
<feature type="transmembrane region" description="Helical" evidence="1">
    <location>
        <begin position="73"/>
        <end position="93"/>
    </location>
</feature>
<dbReference type="KEGG" id="hhe:HH_1208"/>
<accession>Q7VGW2</accession>
<dbReference type="ESTHER" id="helhp-q7vgw2">
    <property type="family name" value="BioG_Pimeloyl-ACP-methyl-esterase"/>
</dbReference>
<dbReference type="InterPro" id="IPR029058">
    <property type="entry name" value="AB_hydrolase_fold"/>
</dbReference>
<sequence>MKYKWLHSANTKDSLVKDLIIFMGGFGSDPCHFHHLKIYDCDVVMFYDYRDLNTLNSYNTHDIFKNLSYYRHIYLIAFSLGVCVANAMFSSIWEQFTHTLAINGTPLGVDKIYGIPPVLFRRTMKHLDSQQFRTGLLGHRLDAHFTLRDNQALRDELGALYEFSQSIHSHQCQRWEYALISRNDEIFPPEANKQYWLSQSPQNTRILWSNEPHFVFFNFTSWEELCHLQKY</sequence>
<dbReference type="SUPFAM" id="SSF53474">
    <property type="entry name" value="alpha/beta-Hydrolases"/>
    <property type="match status" value="1"/>
</dbReference>
<dbReference type="Proteomes" id="UP000002495">
    <property type="component" value="Chromosome"/>
</dbReference>
<dbReference type="InterPro" id="IPR007398">
    <property type="entry name" value="BioG"/>
</dbReference>
<dbReference type="OrthoDB" id="37047at2"/>
<dbReference type="EMBL" id="AE017125">
    <property type="protein sequence ID" value="AAP77805.1"/>
    <property type="molecule type" value="Genomic_DNA"/>
</dbReference>
<evidence type="ECO:0000313" key="2">
    <source>
        <dbReference type="EMBL" id="AAP77805.1"/>
    </source>
</evidence>
<evidence type="ECO:0008006" key="4">
    <source>
        <dbReference type="Google" id="ProtNLM"/>
    </source>
</evidence>
<keyword evidence="3" id="KW-1185">Reference proteome</keyword>
<dbReference type="HOGENOM" id="CLU_085983_0_0_7"/>
<keyword evidence="1" id="KW-0812">Transmembrane</keyword>
<dbReference type="AlphaFoldDB" id="Q7VGW2"/>
<dbReference type="eggNOG" id="COG2830">
    <property type="taxonomic scope" value="Bacteria"/>
</dbReference>
<evidence type="ECO:0000256" key="1">
    <source>
        <dbReference type="SAM" id="Phobius"/>
    </source>
</evidence>
<organism evidence="2 3">
    <name type="scientific">Helicobacter hepaticus (strain ATCC 51449 / 3B1)</name>
    <dbReference type="NCBI Taxonomy" id="235279"/>
    <lineage>
        <taxon>Bacteria</taxon>
        <taxon>Pseudomonadati</taxon>
        <taxon>Campylobacterota</taxon>
        <taxon>Epsilonproteobacteria</taxon>
        <taxon>Campylobacterales</taxon>
        <taxon>Helicobacteraceae</taxon>
        <taxon>Helicobacter</taxon>
    </lineage>
</organism>
<evidence type="ECO:0000313" key="3">
    <source>
        <dbReference type="Proteomes" id="UP000002495"/>
    </source>
</evidence>
<dbReference type="Pfam" id="PF04301">
    <property type="entry name" value="BioG"/>
    <property type="match status" value="1"/>
</dbReference>
<dbReference type="RefSeq" id="WP_011116048.1">
    <property type="nucleotide sequence ID" value="NC_004917.1"/>
</dbReference>
<dbReference type="STRING" id="235279.HH_1208"/>